<comment type="subcellular location">
    <subcellularLocation>
        <location evidence="1">Cytoplasm</location>
    </subcellularLocation>
</comment>
<evidence type="ECO:0000256" key="2">
    <source>
        <dbReference type="ARBA" id="ARBA00022490"/>
    </source>
</evidence>
<comment type="caution">
    <text evidence="6">The sequence shown here is derived from an EMBL/GenBank/DDBJ whole genome shotgun (WGS) entry which is preliminary data.</text>
</comment>
<proteinExistence type="predicted"/>
<evidence type="ECO:0000256" key="4">
    <source>
        <dbReference type="ARBA" id="ARBA00022803"/>
    </source>
</evidence>
<protein>
    <submittedName>
        <fullName evidence="6">Uncharacterized protein</fullName>
    </submittedName>
</protein>
<evidence type="ECO:0000256" key="1">
    <source>
        <dbReference type="ARBA" id="ARBA00004496"/>
    </source>
</evidence>
<dbReference type="SUPFAM" id="SSF48452">
    <property type="entry name" value="TPR-like"/>
    <property type="match status" value="1"/>
</dbReference>
<evidence type="ECO:0000256" key="5">
    <source>
        <dbReference type="SAM" id="Phobius"/>
    </source>
</evidence>
<dbReference type="GO" id="GO:0003341">
    <property type="term" value="P:cilium movement"/>
    <property type="evidence" value="ECO:0007669"/>
    <property type="project" value="TreeGrafter"/>
</dbReference>
<evidence type="ECO:0000256" key="3">
    <source>
        <dbReference type="ARBA" id="ARBA00022737"/>
    </source>
</evidence>
<keyword evidence="3" id="KW-0677">Repeat</keyword>
<keyword evidence="5" id="KW-0812">Transmembrane</keyword>
<dbReference type="SMART" id="SM00028">
    <property type="entry name" value="TPR"/>
    <property type="match status" value="3"/>
</dbReference>
<organism evidence="6">
    <name type="scientific">marine sediment metagenome</name>
    <dbReference type="NCBI Taxonomy" id="412755"/>
    <lineage>
        <taxon>unclassified sequences</taxon>
        <taxon>metagenomes</taxon>
        <taxon>ecological metagenomes</taxon>
    </lineage>
</organism>
<feature type="non-terminal residue" evidence="6">
    <location>
        <position position="268"/>
    </location>
</feature>
<dbReference type="GO" id="GO:0005929">
    <property type="term" value="C:cilium"/>
    <property type="evidence" value="ECO:0007669"/>
    <property type="project" value="TreeGrafter"/>
</dbReference>
<dbReference type="InterPro" id="IPR051476">
    <property type="entry name" value="Bac_ResReg_Asp_Phosphatase"/>
</dbReference>
<feature type="transmembrane region" description="Helical" evidence="5">
    <location>
        <begin position="7"/>
        <end position="28"/>
    </location>
</feature>
<dbReference type="PANTHER" id="PTHR46630:SF1">
    <property type="entry name" value="TETRATRICOPEPTIDE REPEAT PROTEIN 29"/>
    <property type="match status" value="1"/>
</dbReference>
<gene>
    <name evidence="6" type="ORF">S12H4_16526</name>
</gene>
<dbReference type="InterPro" id="IPR019734">
    <property type="entry name" value="TPR_rpt"/>
</dbReference>
<keyword evidence="4" id="KW-0802">TPR repeat</keyword>
<dbReference type="AlphaFoldDB" id="X1TGB6"/>
<dbReference type="EMBL" id="BARW01007999">
    <property type="protein sequence ID" value="GAI79059.1"/>
    <property type="molecule type" value="Genomic_DNA"/>
</dbReference>
<keyword evidence="5" id="KW-1133">Transmembrane helix</keyword>
<dbReference type="Pfam" id="PF13424">
    <property type="entry name" value="TPR_12"/>
    <property type="match status" value="1"/>
</dbReference>
<dbReference type="Gene3D" id="1.25.40.10">
    <property type="entry name" value="Tetratricopeptide repeat domain"/>
    <property type="match status" value="1"/>
</dbReference>
<dbReference type="InterPro" id="IPR011990">
    <property type="entry name" value="TPR-like_helical_dom_sf"/>
</dbReference>
<dbReference type="Pfam" id="PF13374">
    <property type="entry name" value="TPR_10"/>
    <property type="match status" value="1"/>
</dbReference>
<name>X1TGB6_9ZZZZ</name>
<sequence>MSKNKNTFIVITGVIIGLIGLFLFPLFAQGVSITLDDGTALNLPDIEFEPSQWVEKEIEKKDFLHYTLDITFLSPEQQKEIIKCIKERTDHIYLTGQYSRLIEEMNILKALALSQGEDDLLAESLYYQGRAWYRQGKDDEALQVLLQALEKYKALQDNQGIMRAYITLAGIYQSFQDLNKSEEYVQKALSLAEQLQDISGKASTSLSFGIISFYRGDLEKAEKYFLDSCNLAAQAENVEIIALSLNNLAYVYVERGDYQKAQQVCESS</sequence>
<evidence type="ECO:0000313" key="6">
    <source>
        <dbReference type="EMBL" id="GAI79059.1"/>
    </source>
</evidence>
<reference evidence="6" key="1">
    <citation type="journal article" date="2014" name="Front. Microbiol.">
        <title>High frequency of phylogenetically diverse reductive dehalogenase-homologous genes in deep subseafloor sedimentary metagenomes.</title>
        <authorList>
            <person name="Kawai M."/>
            <person name="Futagami T."/>
            <person name="Toyoda A."/>
            <person name="Takaki Y."/>
            <person name="Nishi S."/>
            <person name="Hori S."/>
            <person name="Arai W."/>
            <person name="Tsubouchi T."/>
            <person name="Morono Y."/>
            <person name="Uchiyama I."/>
            <person name="Ito T."/>
            <person name="Fujiyama A."/>
            <person name="Inagaki F."/>
            <person name="Takami H."/>
        </authorList>
    </citation>
    <scope>NUCLEOTIDE SEQUENCE</scope>
    <source>
        <strain evidence="6">Expedition CK06-06</strain>
    </source>
</reference>
<dbReference type="Pfam" id="PF13174">
    <property type="entry name" value="TPR_6"/>
    <property type="match status" value="1"/>
</dbReference>
<accession>X1TGB6</accession>
<dbReference type="PANTHER" id="PTHR46630">
    <property type="entry name" value="TETRATRICOPEPTIDE REPEAT PROTEIN 29"/>
    <property type="match status" value="1"/>
</dbReference>
<dbReference type="GO" id="GO:0005737">
    <property type="term" value="C:cytoplasm"/>
    <property type="evidence" value="ECO:0007669"/>
    <property type="project" value="UniProtKB-SubCell"/>
</dbReference>
<keyword evidence="2" id="KW-0963">Cytoplasm</keyword>
<keyword evidence="5" id="KW-0472">Membrane</keyword>